<reference evidence="5" key="1">
    <citation type="submission" date="2025-08" db="UniProtKB">
        <authorList>
            <consortium name="Ensembl"/>
        </authorList>
    </citation>
    <scope>IDENTIFICATION</scope>
</reference>
<dbReference type="InterPro" id="IPR051481">
    <property type="entry name" value="BTB-POZ/Galectin-3-binding"/>
</dbReference>
<dbReference type="STRING" id="94237.ENSMMOP00000027147"/>
<dbReference type="FunFam" id="3.10.250.10:FF:000001">
    <property type="entry name" value="Lysyl oxidase 4 isoform X1"/>
    <property type="match status" value="1"/>
</dbReference>
<dbReference type="SMART" id="SM00202">
    <property type="entry name" value="SR"/>
    <property type="match status" value="1"/>
</dbReference>
<evidence type="ECO:0000256" key="2">
    <source>
        <dbReference type="ARBA" id="ARBA00023157"/>
    </source>
</evidence>
<dbReference type="PANTHER" id="PTHR24410">
    <property type="entry name" value="HL07962P-RELATED"/>
    <property type="match status" value="1"/>
</dbReference>
<dbReference type="PRINTS" id="PR00258">
    <property type="entry name" value="SPERACTRCPTR"/>
</dbReference>
<accession>A0A3Q4BXQ2</accession>
<dbReference type="InterPro" id="IPR011705">
    <property type="entry name" value="BACK"/>
</dbReference>
<dbReference type="Gene3D" id="3.10.250.10">
    <property type="entry name" value="SRCR-like domain"/>
    <property type="match status" value="1"/>
</dbReference>
<evidence type="ECO:0000313" key="5">
    <source>
        <dbReference type="Ensembl" id="ENSMMOP00000027147.1"/>
    </source>
</evidence>
<dbReference type="SUPFAM" id="SSF56487">
    <property type="entry name" value="SRCR-like"/>
    <property type="match status" value="1"/>
</dbReference>
<dbReference type="OMA" id="CDLNIAV"/>
<reference evidence="5" key="2">
    <citation type="submission" date="2025-09" db="UniProtKB">
        <authorList>
            <consortium name="Ensembl"/>
        </authorList>
    </citation>
    <scope>IDENTIFICATION</scope>
</reference>
<keyword evidence="2 3" id="KW-1015">Disulfide bond</keyword>
<protein>
    <recommendedName>
        <fullName evidence="4">SRCR domain-containing protein</fullName>
    </recommendedName>
</protein>
<dbReference type="Gene3D" id="1.25.40.420">
    <property type="match status" value="1"/>
</dbReference>
<feature type="disulfide bond" evidence="3">
    <location>
        <begin position="69"/>
        <end position="79"/>
    </location>
</feature>
<sequence>MLVGGKDHTEGRVEIFHDGVWGTVCDDQWDMNVANAACRQLHFSGAEEFLASGAFGEGNGKIWMDDLSCTGVETSLLHCTFPGWGINNCGHGEDVGVRCKSDKMSDLGELFDSGRDCDLNITVMVDNHTLNTICAHSLILSLNSDLRSSQPDFSSLVIQTTSDCSQHARKFVRYFYTRKVHIQLSSVICILKMVSDWGLTDFQNETANIIRLFLAEDPTFQSHSSIYELALYTGDKALLEMCIRYLAWNCEALIHSEAWKNLPLNLVKDLLPRSDLIVSHETVLLNGLEKWTAAHGKTTIPEVLLKLIRFPMIPAEHLYRLNCSQYPNGKFQGLQFNALPNTVLLNNLTREQNDYRPRIYTGSPWSFTFNYYNIYTLQSLKCPGPCGQVNYHLTSDFQTPVHYGTYFTFNYVDWKTRVNISTGECNDTCPSLPTVSLMMEEKDRDLNREPVKRIFYRNKLVIECEGRFVVHVDEFDDDIGENFVYIPSSAEHISACKSQVFSYRVVVQPQYKTD</sequence>
<dbReference type="InterPro" id="IPR036772">
    <property type="entry name" value="SRCR-like_dom_sf"/>
</dbReference>
<dbReference type="PANTHER" id="PTHR24410:SF16">
    <property type="entry name" value="GALECTIN-3-BINDING PROTEIN"/>
    <property type="match status" value="1"/>
</dbReference>
<evidence type="ECO:0000256" key="1">
    <source>
        <dbReference type="ARBA" id="ARBA00022729"/>
    </source>
</evidence>
<dbReference type="InterPro" id="IPR001190">
    <property type="entry name" value="SRCR"/>
</dbReference>
<dbReference type="GO" id="GO:0016020">
    <property type="term" value="C:membrane"/>
    <property type="evidence" value="ECO:0007669"/>
    <property type="project" value="InterPro"/>
</dbReference>
<evidence type="ECO:0000256" key="3">
    <source>
        <dbReference type="PROSITE-ProRule" id="PRU00196"/>
    </source>
</evidence>
<dbReference type="AlphaFoldDB" id="A0A3Q4BXQ2"/>
<dbReference type="SMART" id="SM00875">
    <property type="entry name" value="BACK"/>
    <property type="match status" value="1"/>
</dbReference>
<dbReference type="Ensembl" id="ENSMMOT00000027610.1">
    <property type="protein sequence ID" value="ENSMMOP00000027147.1"/>
    <property type="gene ID" value="ENSMMOG00000020539.1"/>
</dbReference>
<dbReference type="Pfam" id="PF00530">
    <property type="entry name" value="SRCR"/>
    <property type="match status" value="1"/>
</dbReference>
<evidence type="ECO:0000259" key="4">
    <source>
        <dbReference type="PROSITE" id="PS50287"/>
    </source>
</evidence>
<dbReference type="Proteomes" id="UP000261620">
    <property type="component" value="Unplaced"/>
</dbReference>
<organism evidence="5 6">
    <name type="scientific">Mola mola</name>
    <name type="common">Ocean sunfish</name>
    <name type="synonym">Tetraodon mola</name>
    <dbReference type="NCBI Taxonomy" id="94237"/>
    <lineage>
        <taxon>Eukaryota</taxon>
        <taxon>Metazoa</taxon>
        <taxon>Chordata</taxon>
        <taxon>Craniata</taxon>
        <taxon>Vertebrata</taxon>
        <taxon>Euteleostomi</taxon>
        <taxon>Actinopterygii</taxon>
        <taxon>Neopterygii</taxon>
        <taxon>Teleostei</taxon>
        <taxon>Neoteleostei</taxon>
        <taxon>Acanthomorphata</taxon>
        <taxon>Eupercaria</taxon>
        <taxon>Tetraodontiformes</taxon>
        <taxon>Molidae</taxon>
        <taxon>Mola</taxon>
    </lineage>
</organism>
<name>A0A3Q4BXQ2_MOLML</name>
<feature type="domain" description="SRCR" evidence="4">
    <location>
        <begin position="1"/>
        <end position="100"/>
    </location>
</feature>
<proteinExistence type="predicted"/>
<dbReference type="PROSITE" id="PS50287">
    <property type="entry name" value="SRCR_2"/>
    <property type="match status" value="1"/>
</dbReference>
<keyword evidence="1" id="KW-0732">Signal</keyword>
<feature type="disulfide bond" evidence="3">
    <location>
        <begin position="25"/>
        <end position="89"/>
    </location>
</feature>
<feature type="disulfide bond" evidence="3">
    <location>
        <begin position="38"/>
        <end position="99"/>
    </location>
</feature>
<dbReference type="Gene3D" id="3.30.710.10">
    <property type="entry name" value="Potassium Channel Kv1.1, Chain A"/>
    <property type="match status" value="1"/>
</dbReference>
<dbReference type="InterPro" id="IPR011333">
    <property type="entry name" value="SKP1/BTB/POZ_sf"/>
</dbReference>
<evidence type="ECO:0000313" key="6">
    <source>
        <dbReference type="Proteomes" id="UP000261620"/>
    </source>
</evidence>
<dbReference type="Pfam" id="PF07707">
    <property type="entry name" value="BACK"/>
    <property type="match status" value="1"/>
</dbReference>
<keyword evidence="6" id="KW-1185">Reference proteome</keyword>